<comment type="caution">
    <text evidence="1">The sequence shown here is derived from an EMBL/GenBank/DDBJ whole genome shotgun (WGS) entry which is preliminary data.</text>
</comment>
<gene>
    <name evidence="1" type="ORF">EPI10_005529</name>
</gene>
<dbReference type="EMBL" id="SMMG02000002">
    <property type="protein sequence ID" value="KAA3483348.1"/>
    <property type="molecule type" value="Genomic_DNA"/>
</dbReference>
<dbReference type="OrthoDB" id="1742686at2759"/>
<evidence type="ECO:0000313" key="2">
    <source>
        <dbReference type="Proteomes" id="UP000325315"/>
    </source>
</evidence>
<evidence type="ECO:0000313" key="1">
    <source>
        <dbReference type="EMBL" id="KAA3483348.1"/>
    </source>
</evidence>
<dbReference type="AlphaFoldDB" id="A0A5B6WPT2"/>
<keyword evidence="2" id="KW-1185">Reference proteome</keyword>
<protein>
    <submittedName>
        <fullName evidence="1">Copia protein</fullName>
    </submittedName>
</protein>
<sequence>MPFLSGDLAEDVYMKQPFGFEHVGLDLYFVRDKVLGGQLQVNYVLTQDQVADVLIKPLTKRSFSRCRDNREN</sequence>
<proteinExistence type="predicted"/>
<name>A0A5B6WPT2_9ROSI</name>
<reference evidence="2" key="1">
    <citation type="journal article" date="2019" name="Plant Biotechnol. J.">
        <title>Genome sequencing of the Australian wild diploid species Gossypium australe highlights disease resistance and delayed gland morphogenesis.</title>
        <authorList>
            <person name="Cai Y."/>
            <person name="Cai X."/>
            <person name="Wang Q."/>
            <person name="Wang P."/>
            <person name="Zhang Y."/>
            <person name="Cai C."/>
            <person name="Xu Y."/>
            <person name="Wang K."/>
            <person name="Zhou Z."/>
            <person name="Wang C."/>
            <person name="Geng S."/>
            <person name="Li B."/>
            <person name="Dong Q."/>
            <person name="Hou Y."/>
            <person name="Wang H."/>
            <person name="Ai P."/>
            <person name="Liu Z."/>
            <person name="Yi F."/>
            <person name="Sun M."/>
            <person name="An G."/>
            <person name="Cheng J."/>
            <person name="Zhang Y."/>
            <person name="Shi Q."/>
            <person name="Xie Y."/>
            <person name="Shi X."/>
            <person name="Chang Y."/>
            <person name="Huang F."/>
            <person name="Chen Y."/>
            <person name="Hong S."/>
            <person name="Mi L."/>
            <person name="Sun Q."/>
            <person name="Zhang L."/>
            <person name="Zhou B."/>
            <person name="Peng R."/>
            <person name="Zhang X."/>
            <person name="Liu F."/>
        </authorList>
    </citation>
    <scope>NUCLEOTIDE SEQUENCE [LARGE SCALE GENOMIC DNA]</scope>
    <source>
        <strain evidence="2">cv. PA1801</strain>
    </source>
</reference>
<accession>A0A5B6WPT2</accession>
<organism evidence="1 2">
    <name type="scientific">Gossypium australe</name>
    <dbReference type="NCBI Taxonomy" id="47621"/>
    <lineage>
        <taxon>Eukaryota</taxon>
        <taxon>Viridiplantae</taxon>
        <taxon>Streptophyta</taxon>
        <taxon>Embryophyta</taxon>
        <taxon>Tracheophyta</taxon>
        <taxon>Spermatophyta</taxon>
        <taxon>Magnoliopsida</taxon>
        <taxon>eudicotyledons</taxon>
        <taxon>Gunneridae</taxon>
        <taxon>Pentapetalae</taxon>
        <taxon>rosids</taxon>
        <taxon>malvids</taxon>
        <taxon>Malvales</taxon>
        <taxon>Malvaceae</taxon>
        <taxon>Malvoideae</taxon>
        <taxon>Gossypium</taxon>
    </lineage>
</organism>
<dbReference type="Proteomes" id="UP000325315">
    <property type="component" value="Unassembled WGS sequence"/>
</dbReference>